<evidence type="ECO:0000256" key="1">
    <source>
        <dbReference type="SAM" id="Phobius"/>
    </source>
</evidence>
<feature type="transmembrane region" description="Helical" evidence="1">
    <location>
        <begin position="27"/>
        <end position="48"/>
    </location>
</feature>
<evidence type="ECO:0000313" key="3">
    <source>
        <dbReference type="Proteomes" id="UP000035287"/>
    </source>
</evidence>
<feature type="transmembrane region" description="Helical" evidence="1">
    <location>
        <begin position="89"/>
        <end position="109"/>
    </location>
</feature>
<dbReference type="KEGG" id="cna:AB433_14075"/>
<gene>
    <name evidence="2" type="ORF">AB433_14075</name>
</gene>
<dbReference type="STRING" id="1348774.AB433_14075"/>
<reference evidence="2 3" key="1">
    <citation type="submission" date="2015-06" db="EMBL/GenBank/DDBJ databases">
        <authorList>
            <person name="Zeng Y."/>
            <person name="Huang Y."/>
        </authorList>
    </citation>
    <scope>NUCLEOTIDE SEQUENCE [LARGE SCALE GENOMIC DNA]</scope>
    <source>
        <strain evidence="2 3">PQ-2</strain>
    </source>
</reference>
<keyword evidence="1" id="KW-0472">Membrane</keyword>
<dbReference type="Proteomes" id="UP000035287">
    <property type="component" value="Chromosome"/>
</dbReference>
<protein>
    <submittedName>
        <fullName evidence="2">Uncharacterized protein</fullName>
    </submittedName>
</protein>
<proteinExistence type="predicted"/>
<keyword evidence="1" id="KW-1133">Transmembrane helix</keyword>
<keyword evidence="1" id="KW-0812">Transmembrane</keyword>
<evidence type="ECO:0000313" key="2">
    <source>
        <dbReference type="EMBL" id="AKM10839.1"/>
    </source>
</evidence>
<sequence length="143" mass="15610">MRTFLPSRKSIDYIDAMWMQRAVNLSLAAYIGGLVASYAILLVTPYSLTSPTLAVYPFRFALGILIFTLPGSLWVAAIFRLLKRRWPLAGSYGLAVACGALTGGMMLWVPSPPSLLVFGIGCAYGFATASIWACINRYFIPAF</sequence>
<keyword evidence="3" id="KW-1185">Reference proteome</keyword>
<feature type="transmembrane region" description="Helical" evidence="1">
    <location>
        <begin position="115"/>
        <end position="135"/>
    </location>
</feature>
<name>A0A0G3XJR3_9SPHN</name>
<feature type="transmembrane region" description="Helical" evidence="1">
    <location>
        <begin position="60"/>
        <end position="82"/>
    </location>
</feature>
<organism evidence="2 3">
    <name type="scientific">Croceicoccus naphthovorans</name>
    <dbReference type="NCBI Taxonomy" id="1348774"/>
    <lineage>
        <taxon>Bacteria</taxon>
        <taxon>Pseudomonadati</taxon>
        <taxon>Pseudomonadota</taxon>
        <taxon>Alphaproteobacteria</taxon>
        <taxon>Sphingomonadales</taxon>
        <taxon>Erythrobacteraceae</taxon>
        <taxon>Croceicoccus</taxon>
    </lineage>
</organism>
<dbReference type="PATRIC" id="fig|1348774.3.peg.2960"/>
<dbReference type="EMBL" id="CP011770">
    <property type="protein sequence ID" value="AKM10839.1"/>
    <property type="molecule type" value="Genomic_DNA"/>
</dbReference>
<accession>A0A0G3XJR3</accession>
<dbReference type="AlphaFoldDB" id="A0A0G3XJR3"/>